<dbReference type="Gene3D" id="3.90.1150.10">
    <property type="entry name" value="Aspartate Aminotransferase, domain 1"/>
    <property type="match status" value="1"/>
</dbReference>
<keyword evidence="3" id="KW-0663">Pyridoxal phosphate</keyword>
<name>A0ABY6BAZ3_9GAMM</name>
<feature type="domain" description="Aminotransferase class I/classII large" evidence="4">
    <location>
        <begin position="60"/>
        <end position="396"/>
    </location>
</feature>
<evidence type="ECO:0000313" key="5">
    <source>
        <dbReference type="EMBL" id="UXI66706.1"/>
    </source>
</evidence>
<keyword evidence="2" id="KW-0808">Transferase</keyword>
<dbReference type="Gene3D" id="3.40.640.10">
    <property type="entry name" value="Type I PLP-dependent aspartate aminotransferase-like (Major domain)"/>
    <property type="match status" value="1"/>
</dbReference>
<accession>A0ABY6BAZ3</accession>
<evidence type="ECO:0000259" key="4">
    <source>
        <dbReference type="Pfam" id="PF00155"/>
    </source>
</evidence>
<reference evidence="5" key="1">
    <citation type="submission" date="2022-09" db="EMBL/GenBank/DDBJ databases">
        <title>Tahibacter sp. nov., isolated from a fresh water.</title>
        <authorList>
            <person name="Baek J.H."/>
            <person name="Lee J.K."/>
            <person name="Kim J.M."/>
            <person name="Jeon C.O."/>
        </authorList>
    </citation>
    <scope>NUCLEOTIDE SEQUENCE</scope>
    <source>
        <strain evidence="5">W38</strain>
    </source>
</reference>
<dbReference type="NCBIfam" id="NF005526">
    <property type="entry name" value="PRK07179.1"/>
    <property type="match status" value="1"/>
</dbReference>
<dbReference type="RefSeq" id="WP_261693686.1">
    <property type="nucleotide sequence ID" value="NZ_CP104694.1"/>
</dbReference>
<evidence type="ECO:0000313" key="6">
    <source>
        <dbReference type="Proteomes" id="UP001064632"/>
    </source>
</evidence>
<keyword evidence="6" id="KW-1185">Reference proteome</keyword>
<dbReference type="InterPro" id="IPR004839">
    <property type="entry name" value="Aminotransferase_I/II_large"/>
</dbReference>
<dbReference type="Pfam" id="PF00155">
    <property type="entry name" value="Aminotran_1_2"/>
    <property type="match status" value="1"/>
</dbReference>
<comment type="cofactor">
    <cofactor evidence="1">
        <name>pyridoxal 5'-phosphate</name>
        <dbReference type="ChEBI" id="CHEBI:597326"/>
    </cofactor>
</comment>
<proteinExistence type="predicted"/>
<dbReference type="InterPro" id="IPR015424">
    <property type="entry name" value="PyrdxlP-dep_Trfase"/>
</dbReference>
<protein>
    <submittedName>
        <fullName evidence="5">Quorum-sensing autoinducer CAI-1 synthase</fullName>
    </submittedName>
</protein>
<organism evidence="5 6">
    <name type="scientific">Tahibacter amnicola</name>
    <dbReference type="NCBI Taxonomy" id="2976241"/>
    <lineage>
        <taxon>Bacteria</taxon>
        <taxon>Pseudomonadati</taxon>
        <taxon>Pseudomonadota</taxon>
        <taxon>Gammaproteobacteria</taxon>
        <taxon>Lysobacterales</taxon>
        <taxon>Rhodanobacteraceae</taxon>
        <taxon>Tahibacter</taxon>
    </lineage>
</organism>
<dbReference type="PANTHER" id="PTHR13693">
    <property type="entry name" value="CLASS II AMINOTRANSFERASE/8-AMINO-7-OXONONANOATE SYNTHASE"/>
    <property type="match status" value="1"/>
</dbReference>
<gene>
    <name evidence="5" type="primary">cqsA</name>
    <name evidence="5" type="ORF">N4264_18395</name>
</gene>
<evidence type="ECO:0000256" key="2">
    <source>
        <dbReference type="ARBA" id="ARBA00022679"/>
    </source>
</evidence>
<evidence type="ECO:0000256" key="3">
    <source>
        <dbReference type="ARBA" id="ARBA00022898"/>
    </source>
</evidence>
<dbReference type="SUPFAM" id="SSF53383">
    <property type="entry name" value="PLP-dependent transferases"/>
    <property type="match status" value="1"/>
</dbReference>
<dbReference type="InterPro" id="IPR015421">
    <property type="entry name" value="PyrdxlP-dep_Trfase_major"/>
</dbReference>
<dbReference type="InterPro" id="IPR015422">
    <property type="entry name" value="PyrdxlP-dep_Trfase_small"/>
</dbReference>
<dbReference type="EMBL" id="CP104694">
    <property type="protein sequence ID" value="UXI66706.1"/>
    <property type="molecule type" value="Genomic_DNA"/>
</dbReference>
<dbReference type="InterPro" id="IPR050087">
    <property type="entry name" value="AON_synthase_class-II"/>
</dbReference>
<sequence>MSASFATVVSQSLSQLRQAKSPELPEFARSRVERFYTDRVAASWGGRHILRGVKPEANALMLQSNDYLAITRHPEIVEAQRQALSTAGNGMMMSAIFMQQDDEPIHVLERELAMAVRTEDAILCQSGYVANVGLVQSLAGERTPVYIDMLAHTSLWEGIKSAGAQSVPVFHNDPDYLERQILRHGPGVVMVDSVYSTNGSVCPLVEFADIANRHGCVFIVDESHSLGTHGLNGEGLVASLGLNDRVHFITASLAKAYCARAGLIACSRRFKQYFGFESLPAIFSSALLPHELAGIEAAHHVIVSEGWRRARLRHVTQRIRQGLTELGYPIGEGTEQIVALEVGSESAVMQVRDAFEAEGIFGAIFCAPATAKNRALLRLTLHAGLTDADVQHLIDAAARIRHHVNLEDWSATRRARRGLTKEAAPIVEVA</sequence>
<dbReference type="PANTHER" id="PTHR13693:SF100">
    <property type="entry name" value="8-AMINO-7-OXONONANOATE SYNTHASE"/>
    <property type="match status" value="1"/>
</dbReference>
<dbReference type="Proteomes" id="UP001064632">
    <property type="component" value="Chromosome"/>
</dbReference>
<evidence type="ECO:0000256" key="1">
    <source>
        <dbReference type="ARBA" id="ARBA00001933"/>
    </source>
</evidence>